<gene>
    <name evidence="2" type="ORF">BpHYR1_039901</name>
</gene>
<accession>A0A3M7R2Y3</accession>
<evidence type="ECO:0000313" key="3">
    <source>
        <dbReference type="Proteomes" id="UP000276133"/>
    </source>
</evidence>
<comment type="caution">
    <text evidence="2">The sequence shown here is derived from an EMBL/GenBank/DDBJ whole genome shotgun (WGS) entry which is preliminary data.</text>
</comment>
<feature type="region of interest" description="Disordered" evidence="1">
    <location>
        <begin position="49"/>
        <end position="71"/>
    </location>
</feature>
<dbReference type="EMBL" id="REGN01004418">
    <property type="protein sequence ID" value="RNA17608.1"/>
    <property type="molecule type" value="Genomic_DNA"/>
</dbReference>
<feature type="compositionally biased region" description="Polar residues" evidence="1">
    <location>
        <begin position="49"/>
        <end position="64"/>
    </location>
</feature>
<proteinExistence type="predicted"/>
<dbReference type="AlphaFoldDB" id="A0A3M7R2Y3"/>
<sequence length="71" mass="8752">MDNSHSVEVKDQIFMIILKNVKLWARWKKNIYFSLGYYEIRRSTYSPQTKNCHPQIKNFSPQRKNFQHKKY</sequence>
<organism evidence="2 3">
    <name type="scientific">Brachionus plicatilis</name>
    <name type="common">Marine rotifer</name>
    <name type="synonym">Brachionus muelleri</name>
    <dbReference type="NCBI Taxonomy" id="10195"/>
    <lineage>
        <taxon>Eukaryota</taxon>
        <taxon>Metazoa</taxon>
        <taxon>Spiralia</taxon>
        <taxon>Gnathifera</taxon>
        <taxon>Rotifera</taxon>
        <taxon>Eurotatoria</taxon>
        <taxon>Monogononta</taxon>
        <taxon>Pseudotrocha</taxon>
        <taxon>Ploima</taxon>
        <taxon>Brachionidae</taxon>
        <taxon>Brachionus</taxon>
    </lineage>
</organism>
<name>A0A3M7R2Y3_BRAPC</name>
<keyword evidence="3" id="KW-1185">Reference proteome</keyword>
<dbReference type="Proteomes" id="UP000276133">
    <property type="component" value="Unassembled WGS sequence"/>
</dbReference>
<protein>
    <submittedName>
        <fullName evidence="2">Uncharacterized protein</fullName>
    </submittedName>
</protein>
<evidence type="ECO:0000313" key="2">
    <source>
        <dbReference type="EMBL" id="RNA17608.1"/>
    </source>
</evidence>
<reference evidence="2 3" key="1">
    <citation type="journal article" date="2018" name="Sci. Rep.">
        <title>Genomic signatures of local adaptation to the degree of environmental predictability in rotifers.</title>
        <authorList>
            <person name="Franch-Gras L."/>
            <person name="Hahn C."/>
            <person name="Garcia-Roger E.M."/>
            <person name="Carmona M.J."/>
            <person name="Serra M."/>
            <person name="Gomez A."/>
        </authorList>
    </citation>
    <scope>NUCLEOTIDE SEQUENCE [LARGE SCALE GENOMIC DNA]</scope>
    <source>
        <strain evidence="2">HYR1</strain>
    </source>
</reference>
<evidence type="ECO:0000256" key="1">
    <source>
        <dbReference type="SAM" id="MobiDB-lite"/>
    </source>
</evidence>